<gene>
    <name evidence="8" type="primary">vapC</name>
    <name evidence="10" type="ORF">QQ020_01605</name>
</gene>
<keyword evidence="11" id="KW-1185">Reference proteome</keyword>
<keyword evidence="3 8" id="KW-0540">Nuclease</keyword>
<evidence type="ECO:0000256" key="5">
    <source>
        <dbReference type="ARBA" id="ARBA00022801"/>
    </source>
</evidence>
<comment type="cofactor">
    <cofactor evidence="1 8">
        <name>Mg(2+)</name>
        <dbReference type="ChEBI" id="CHEBI:18420"/>
    </cofactor>
</comment>
<evidence type="ECO:0000256" key="8">
    <source>
        <dbReference type="HAMAP-Rule" id="MF_00265"/>
    </source>
</evidence>
<dbReference type="Gene3D" id="3.40.50.1010">
    <property type="entry name" value="5'-nuclease"/>
    <property type="match status" value="1"/>
</dbReference>
<evidence type="ECO:0000256" key="3">
    <source>
        <dbReference type="ARBA" id="ARBA00022722"/>
    </source>
</evidence>
<keyword evidence="2 8" id="KW-1277">Toxin-antitoxin system</keyword>
<dbReference type="EMBL" id="JAUJEB010000001">
    <property type="protein sequence ID" value="MDN5210714.1"/>
    <property type="molecule type" value="Genomic_DNA"/>
</dbReference>
<name>A0ABT8KYZ5_9BACT</name>
<comment type="similarity">
    <text evidence="7 8">Belongs to the PINc/VapC protein family.</text>
</comment>
<evidence type="ECO:0000256" key="7">
    <source>
        <dbReference type="ARBA" id="ARBA00038093"/>
    </source>
</evidence>
<dbReference type="InterPro" id="IPR022907">
    <property type="entry name" value="VapC_family"/>
</dbReference>
<keyword evidence="4 8" id="KW-0479">Metal-binding</keyword>
<dbReference type="PANTHER" id="PTHR33653">
    <property type="entry name" value="RIBONUCLEASE VAPC2"/>
    <property type="match status" value="1"/>
</dbReference>
<organism evidence="10 11">
    <name type="scientific">Agaribacillus aureus</name>
    <dbReference type="NCBI Taxonomy" id="3051825"/>
    <lineage>
        <taxon>Bacteria</taxon>
        <taxon>Pseudomonadati</taxon>
        <taxon>Bacteroidota</taxon>
        <taxon>Cytophagia</taxon>
        <taxon>Cytophagales</taxon>
        <taxon>Splendidivirgaceae</taxon>
        <taxon>Agaribacillus</taxon>
    </lineage>
</organism>
<reference evidence="10" key="1">
    <citation type="submission" date="2023-06" db="EMBL/GenBank/DDBJ databases">
        <title>Genomic of Agaribacillus aureum.</title>
        <authorList>
            <person name="Wang G."/>
        </authorList>
    </citation>
    <scope>NUCLEOTIDE SEQUENCE</scope>
    <source>
        <strain evidence="10">BMA12</strain>
    </source>
</reference>
<dbReference type="RefSeq" id="WP_346756055.1">
    <property type="nucleotide sequence ID" value="NZ_JAUJEB010000001.1"/>
</dbReference>
<dbReference type="CDD" id="cd18741">
    <property type="entry name" value="PIN_VapC4-5_FitB-like"/>
    <property type="match status" value="1"/>
</dbReference>
<evidence type="ECO:0000313" key="10">
    <source>
        <dbReference type="EMBL" id="MDN5210714.1"/>
    </source>
</evidence>
<dbReference type="InterPro" id="IPR029060">
    <property type="entry name" value="PIN-like_dom_sf"/>
</dbReference>
<evidence type="ECO:0000256" key="4">
    <source>
        <dbReference type="ARBA" id="ARBA00022723"/>
    </source>
</evidence>
<feature type="domain" description="PIN" evidence="9">
    <location>
        <begin position="7"/>
        <end position="121"/>
    </location>
</feature>
<evidence type="ECO:0000256" key="6">
    <source>
        <dbReference type="ARBA" id="ARBA00022842"/>
    </source>
</evidence>
<dbReference type="EC" id="3.1.-.-" evidence="8"/>
<dbReference type="HAMAP" id="MF_00265">
    <property type="entry name" value="VapC_Nob1"/>
    <property type="match status" value="1"/>
</dbReference>
<protein>
    <recommendedName>
        <fullName evidence="8">Ribonuclease VapC</fullName>
        <shortName evidence="8">RNase VapC</shortName>
        <ecNumber evidence="8">3.1.-.-</ecNumber>
    </recommendedName>
    <alternativeName>
        <fullName evidence="8">Toxin VapC</fullName>
    </alternativeName>
</protein>
<proteinExistence type="inferred from homology"/>
<sequence>MEKGQLILCDTNIVIELYKGNPAIQKTLKSIGQENITVSIITAGELIYGALNKRELARIKKDIAHLQTLGIDDAVCDKFLTLMSTYALSHQLSLPDGFIAATALAHQIPLYSLNKKDFKYIKGLKLYEAG</sequence>
<dbReference type="PANTHER" id="PTHR33653:SF1">
    <property type="entry name" value="RIBONUCLEASE VAPC2"/>
    <property type="match status" value="1"/>
</dbReference>
<feature type="binding site" evidence="8">
    <location>
        <position position="10"/>
    </location>
    <ligand>
        <name>Mg(2+)</name>
        <dbReference type="ChEBI" id="CHEBI:18420"/>
    </ligand>
</feature>
<dbReference type="InterPro" id="IPR002716">
    <property type="entry name" value="PIN_dom"/>
</dbReference>
<evidence type="ECO:0000259" key="9">
    <source>
        <dbReference type="Pfam" id="PF01850"/>
    </source>
</evidence>
<accession>A0ABT8KYZ5</accession>
<dbReference type="SUPFAM" id="SSF88723">
    <property type="entry name" value="PIN domain-like"/>
    <property type="match status" value="1"/>
</dbReference>
<feature type="binding site" evidence="8">
    <location>
        <position position="96"/>
    </location>
    <ligand>
        <name>Mg(2+)</name>
        <dbReference type="ChEBI" id="CHEBI:18420"/>
    </ligand>
</feature>
<comment type="caution">
    <text evidence="10">The sequence shown here is derived from an EMBL/GenBank/DDBJ whole genome shotgun (WGS) entry which is preliminary data.</text>
</comment>
<evidence type="ECO:0000313" key="11">
    <source>
        <dbReference type="Proteomes" id="UP001172083"/>
    </source>
</evidence>
<keyword evidence="6 8" id="KW-0460">Magnesium</keyword>
<keyword evidence="5 8" id="KW-0378">Hydrolase</keyword>
<evidence type="ECO:0000256" key="1">
    <source>
        <dbReference type="ARBA" id="ARBA00001946"/>
    </source>
</evidence>
<keyword evidence="8" id="KW-0800">Toxin</keyword>
<evidence type="ECO:0000256" key="2">
    <source>
        <dbReference type="ARBA" id="ARBA00022649"/>
    </source>
</evidence>
<dbReference type="Pfam" id="PF01850">
    <property type="entry name" value="PIN"/>
    <property type="match status" value="1"/>
</dbReference>
<comment type="function">
    <text evidence="8">Toxic component of a toxin-antitoxin (TA) system. An RNase.</text>
</comment>
<dbReference type="Proteomes" id="UP001172083">
    <property type="component" value="Unassembled WGS sequence"/>
</dbReference>
<dbReference type="InterPro" id="IPR050556">
    <property type="entry name" value="Type_II_TA_system_RNase"/>
</dbReference>